<evidence type="ECO:0000313" key="1">
    <source>
        <dbReference type="EMBL" id="MFC3961360.1"/>
    </source>
</evidence>
<dbReference type="Proteomes" id="UP001595696">
    <property type="component" value="Unassembled WGS sequence"/>
</dbReference>
<evidence type="ECO:0000313" key="2">
    <source>
        <dbReference type="Proteomes" id="UP001595696"/>
    </source>
</evidence>
<sequence length="306" mass="32251">MFELRAEPRPVDGHDRLLDAAPGYDGTLVTLWTTDAGAALLTARTESPGGASFPLTRAEEPVSARVVIFGPGPRGVVPIHDLTIAFPSVRLLPDGAVLVVGHRCRWSASGPEHNAMVVLPDGTVECTGVLGDGIEDVAVSPSGAIWVSFFDEGVFGNFGWGGGGPEPVGHPGIVRFDRALCPVWSFDGPGMADCYAFTLAGDTAWACYYTDFPIVRIADGRTTLWRNDEIAGAKALAVSGDRVALYGGYSGERERLAIGRVAGDRYVVERVERVPLPGSGRLALFGLGAELHAVVGGSWYVASPFG</sequence>
<organism evidence="1 2">
    <name type="scientific">Nocardia jiangsuensis</name>
    <dbReference type="NCBI Taxonomy" id="1691563"/>
    <lineage>
        <taxon>Bacteria</taxon>
        <taxon>Bacillati</taxon>
        <taxon>Actinomycetota</taxon>
        <taxon>Actinomycetes</taxon>
        <taxon>Mycobacteriales</taxon>
        <taxon>Nocardiaceae</taxon>
        <taxon>Nocardia</taxon>
    </lineage>
</organism>
<keyword evidence="2" id="KW-1185">Reference proteome</keyword>
<accession>A0ABV8DNU7</accession>
<reference evidence="2" key="1">
    <citation type="journal article" date="2019" name="Int. J. Syst. Evol. Microbiol.">
        <title>The Global Catalogue of Microorganisms (GCM) 10K type strain sequencing project: providing services to taxonomists for standard genome sequencing and annotation.</title>
        <authorList>
            <consortium name="The Broad Institute Genomics Platform"/>
            <consortium name="The Broad Institute Genome Sequencing Center for Infectious Disease"/>
            <person name="Wu L."/>
            <person name="Ma J."/>
        </authorList>
    </citation>
    <scope>NUCLEOTIDE SEQUENCE [LARGE SCALE GENOMIC DNA]</scope>
    <source>
        <strain evidence="2">CGMCC 4.7330</strain>
    </source>
</reference>
<dbReference type="SUPFAM" id="SSF63829">
    <property type="entry name" value="Calcium-dependent phosphotriesterase"/>
    <property type="match status" value="1"/>
</dbReference>
<protein>
    <submittedName>
        <fullName evidence="1">Uncharacterized protein</fullName>
    </submittedName>
</protein>
<name>A0ABV8DNU7_9NOCA</name>
<dbReference type="EMBL" id="JBHSAX010000004">
    <property type="protein sequence ID" value="MFC3961360.1"/>
    <property type="molecule type" value="Genomic_DNA"/>
</dbReference>
<gene>
    <name evidence="1" type="ORF">ACFO0B_05085</name>
</gene>
<proteinExistence type="predicted"/>
<comment type="caution">
    <text evidence="1">The sequence shown here is derived from an EMBL/GenBank/DDBJ whole genome shotgun (WGS) entry which is preliminary data.</text>
</comment>
<dbReference type="RefSeq" id="WP_378611109.1">
    <property type="nucleotide sequence ID" value="NZ_JBHSAX010000004.1"/>
</dbReference>